<dbReference type="PANTHER" id="PTHR30041">
    <property type="entry name" value="ARSENATE REDUCTASE"/>
    <property type="match status" value="1"/>
</dbReference>
<dbReference type="Gene3D" id="3.40.30.10">
    <property type="entry name" value="Glutaredoxin"/>
    <property type="match status" value="1"/>
</dbReference>
<dbReference type="InterPro" id="IPR006660">
    <property type="entry name" value="Arsenate_reductase-like"/>
</dbReference>
<dbReference type="SUPFAM" id="SSF52833">
    <property type="entry name" value="Thioredoxin-like"/>
    <property type="match status" value="1"/>
</dbReference>
<name>A0A381PCR7_9ZZZZ</name>
<sequence length="99" mass="11208">VQLLRENGVEPEIIEYLKNPADESMLRSLAGMMGLRPNQFIRKGEAEFKALNLKDSFEDDGTLFSTMAKHPKLMERPIAVSDQRAVLGRPPEKVLELLK</sequence>
<dbReference type="EMBL" id="UINC01000942">
    <property type="protein sequence ID" value="SUZ64786.1"/>
    <property type="molecule type" value="Genomic_DNA"/>
</dbReference>
<dbReference type="AlphaFoldDB" id="A0A381PCR7"/>
<reference evidence="1" key="1">
    <citation type="submission" date="2018-05" db="EMBL/GenBank/DDBJ databases">
        <authorList>
            <person name="Lanie J.A."/>
            <person name="Ng W.-L."/>
            <person name="Kazmierczak K.M."/>
            <person name="Andrzejewski T.M."/>
            <person name="Davidsen T.M."/>
            <person name="Wayne K.J."/>
            <person name="Tettelin H."/>
            <person name="Glass J.I."/>
            <person name="Rusch D."/>
            <person name="Podicherti R."/>
            <person name="Tsui H.-C.T."/>
            <person name="Winkler M.E."/>
        </authorList>
    </citation>
    <scope>NUCLEOTIDE SEQUENCE</scope>
</reference>
<proteinExistence type="predicted"/>
<dbReference type="PROSITE" id="PS51353">
    <property type="entry name" value="ARSC"/>
    <property type="match status" value="1"/>
</dbReference>
<feature type="non-terminal residue" evidence="1">
    <location>
        <position position="1"/>
    </location>
</feature>
<dbReference type="PANTHER" id="PTHR30041:SF4">
    <property type="entry name" value="ARSENATE REDUCTASE"/>
    <property type="match status" value="1"/>
</dbReference>
<organism evidence="1">
    <name type="scientific">marine metagenome</name>
    <dbReference type="NCBI Taxonomy" id="408172"/>
    <lineage>
        <taxon>unclassified sequences</taxon>
        <taxon>metagenomes</taxon>
        <taxon>ecological metagenomes</taxon>
    </lineage>
</organism>
<evidence type="ECO:0000313" key="1">
    <source>
        <dbReference type="EMBL" id="SUZ64786.1"/>
    </source>
</evidence>
<gene>
    <name evidence="1" type="ORF">METZ01_LOCUS17640</name>
</gene>
<protein>
    <recommendedName>
        <fullName evidence="2">Arsenate reductase (Glutaredoxin)</fullName>
    </recommendedName>
</protein>
<accession>A0A381PCR7</accession>
<dbReference type="InterPro" id="IPR036249">
    <property type="entry name" value="Thioredoxin-like_sf"/>
</dbReference>
<evidence type="ECO:0008006" key="2">
    <source>
        <dbReference type="Google" id="ProtNLM"/>
    </source>
</evidence>
<dbReference type="Pfam" id="PF03960">
    <property type="entry name" value="ArsC"/>
    <property type="match status" value="1"/>
</dbReference>